<evidence type="ECO:0000256" key="2">
    <source>
        <dbReference type="ARBA" id="ARBA00004687"/>
    </source>
</evidence>
<feature type="transmembrane region" description="Helical" evidence="11">
    <location>
        <begin position="733"/>
        <end position="750"/>
    </location>
</feature>
<keyword evidence="9 11" id="KW-0472">Membrane</keyword>
<dbReference type="InterPro" id="IPR002591">
    <property type="entry name" value="Phosphodiest/P_Trfase"/>
</dbReference>
<keyword evidence="7" id="KW-0256">Endoplasmic reticulum</keyword>
<feature type="domain" description="GPI ethanolamine phosphate transferase 2 C-terminal" evidence="12">
    <location>
        <begin position="716"/>
        <end position="882"/>
    </location>
</feature>
<keyword evidence="10" id="KW-0325">Glycoprotein</keyword>
<comment type="subcellular location">
    <subcellularLocation>
        <location evidence="1">Endoplasmic reticulum membrane</location>
        <topology evidence="1">Multi-pass membrane protein</topology>
    </subcellularLocation>
</comment>
<sequence>MSGVSQYASRGGDVTSHLSLIYSIIVGTFSVVLFIYGFFPIIHYDNTIASINNIPQFIDNEKIETNTLYKPLVNKLIIMVIDAFRWDFVSDSIGKSAMPITNKLIENSLACLLQAKVEPPTVTMPRIKAMTTGRVPTFVDMVLNFGSQPILSDNILLQAKTYGHDIIFYGDDTWLKLFPTMFKRSDGTTSFFVSDFTEVDNNVTRHIDNELHNNDWSIMILHYLGLDHIGHVNGPFSPLIKPKLTEMDNIIGQIYSKMLYWNEIGNSTLFIICGDHGMKDSGGHGGATFQETTVPIIAIGANCSKSYSQPKKIAQLDMAATLSVMLGLPIPYSNFGSIALELLDNLPISRKLFALYYNAKQVHTQFKKLTDYNFQYAHHKYMDAIKLHLNWMKSPNNPYETEYHIIAAYRSALNEMKEILVKNMLKNDTYLMITAMFFLCHVLWILLHEQYYSSAIFQKVLKLFAIHLFLLIILISFCSIETLSLALFDNRTNFKYHNVILTKLKNYNTFEWIFISGTLIHSTSLISSSFVEEEHQTWYFFWVSFLTLLLYKNSKIFTMELLKIRIDSTQYLISIEILLLLIGHRICRMLNSTGNKYNHLPDIAGYLLKEESKISITILVIIALTLLICINFVTEKSIYRWYSLFLNIGLSLCIYLRHINNQTILPISLYSPSKDGKEVLIFWNLFIIFCIYSMYRLFLITKRNKNNFLNYAILFFVQAWIMVSALLHQPYNLILLPLQLLVTSIINSILKYNNMEKMNIFVNAWIGNVFYFYQGNSNSLADIDISAGYVGLQSYRPFIIGMFLIVNTYSAPVLAYFLNMYHRTLSYKSAQILHYILLFDNRIYMIWKLIPVIIYTFVMTIHKHHLFIWSVFAPKLLYESMYLGVMSCTVLFLQTIILIQHIINKYMK</sequence>
<feature type="transmembrane region" description="Helical" evidence="11">
    <location>
        <begin position="20"/>
        <end position="39"/>
    </location>
</feature>
<feature type="transmembrane region" description="Helical" evidence="11">
    <location>
        <begin position="641"/>
        <end position="659"/>
    </location>
</feature>
<protein>
    <submittedName>
        <fullName evidence="14">GPI ethanolamine phosphate transferase 2</fullName>
    </submittedName>
</protein>
<evidence type="ECO:0000256" key="6">
    <source>
        <dbReference type="ARBA" id="ARBA00022692"/>
    </source>
</evidence>
<dbReference type="GeneID" id="107065394"/>
<dbReference type="GO" id="GO:0016740">
    <property type="term" value="F:transferase activity"/>
    <property type="evidence" value="ECO:0007669"/>
    <property type="project" value="UniProtKB-KW"/>
</dbReference>
<keyword evidence="8 11" id="KW-1133">Transmembrane helix</keyword>
<dbReference type="RefSeq" id="XP_015174532.1">
    <property type="nucleotide sequence ID" value="XM_015319046.1"/>
</dbReference>
<evidence type="ECO:0000313" key="13">
    <source>
        <dbReference type="Proteomes" id="UP000694924"/>
    </source>
</evidence>
<evidence type="ECO:0000259" key="12">
    <source>
        <dbReference type="Pfam" id="PF19316"/>
    </source>
</evidence>
<evidence type="ECO:0000256" key="9">
    <source>
        <dbReference type="ARBA" id="ARBA00023136"/>
    </source>
</evidence>
<dbReference type="Gene3D" id="3.40.720.10">
    <property type="entry name" value="Alkaline Phosphatase, subunit A"/>
    <property type="match status" value="1"/>
</dbReference>
<evidence type="ECO:0000256" key="5">
    <source>
        <dbReference type="ARBA" id="ARBA00022679"/>
    </source>
</evidence>
<dbReference type="InterPro" id="IPR017850">
    <property type="entry name" value="Alkaline_phosphatase_core_sf"/>
</dbReference>
<dbReference type="InterPro" id="IPR039527">
    <property type="entry name" value="PIGG/GPI7"/>
</dbReference>
<feature type="transmembrane region" description="Helical" evidence="11">
    <location>
        <begin position="679"/>
        <end position="699"/>
    </location>
</feature>
<dbReference type="CDD" id="cd16024">
    <property type="entry name" value="GPI_EPT_2"/>
    <property type="match status" value="1"/>
</dbReference>
<name>A0ABM1I2U5_POLDO</name>
<feature type="transmembrane region" description="Helical" evidence="11">
    <location>
        <begin position="467"/>
        <end position="488"/>
    </location>
</feature>
<evidence type="ECO:0000256" key="3">
    <source>
        <dbReference type="ARBA" id="ARBA00005315"/>
    </source>
</evidence>
<evidence type="ECO:0000256" key="10">
    <source>
        <dbReference type="ARBA" id="ARBA00023180"/>
    </source>
</evidence>
<organism evidence="13 14">
    <name type="scientific">Polistes dominula</name>
    <name type="common">European paper wasp</name>
    <name type="synonym">Vespa dominula</name>
    <dbReference type="NCBI Taxonomy" id="743375"/>
    <lineage>
        <taxon>Eukaryota</taxon>
        <taxon>Metazoa</taxon>
        <taxon>Ecdysozoa</taxon>
        <taxon>Arthropoda</taxon>
        <taxon>Hexapoda</taxon>
        <taxon>Insecta</taxon>
        <taxon>Pterygota</taxon>
        <taxon>Neoptera</taxon>
        <taxon>Endopterygota</taxon>
        <taxon>Hymenoptera</taxon>
        <taxon>Apocrita</taxon>
        <taxon>Aculeata</taxon>
        <taxon>Vespoidea</taxon>
        <taxon>Vespidae</taxon>
        <taxon>Polistinae</taxon>
        <taxon>Polistini</taxon>
        <taxon>Polistes</taxon>
    </lineage>
</organism>
<feature type="transmembrane region" description="Helical" evidence="11">
    <location>
        <begin position="881"/>
        <end position="903"/>
    </location>
</feature>
<evidence type="ECO:0000256" key="7">
    <source>
        <dbReference type="ARBA" id="ARBA00022824"/>
    </source>
</evidence>
<dbReference type="SUPFAM" id="SSF53649">
    <property type="entry name" value="Alkaline phosphatase-like"/>
    <property type="match status" value="1"/>
</dbReference>
<feature type="transmembrane region" description="Helical" evidence="11">
    <location>
        <begin position="614"/>
        <end position="634"/>
    </location>
</feature>
<keyword evidence="13" id="KW-1185">Reference proteome</keyword>
<feature type="transmembrane region" description="Helical" evidence="11">
    <location>
        <begin position="509"/>
        <end position="530"/>
    </location>
</feature>
<evidence type="ECO:0000313" key="14">
    <source>
        <dbReference type="RefSeq" id="XP_015174532.1"/>
    </source>
</evidence>
<dbReference type="InterPro" id="IPR037674">
    <property type="entry name" value="PIG-G_N"/>
</dbReference>
<proteinExistence type="inferred from homology"/>
<dbReference type="PANTHER" id="PTHR23072">
    <property type="entry name" value="PHOSPHATIDYLINOSITOL GLYCAN-RELATED"/>
    <property type="match status" value="1"/>
</dbReference>
<feature type="transmembrane region" description="Helical" evidence="11">
    <location>
        <begin position="842"/>
        <end position="861"/>
    </location>
</feature>
<feature type="transmembrane region" description="Helical" evidence="11">
    <location>
        <begin position="757"/>
        <end position="774"/>
    </location>
</feature>
<dbReference type="Pfam" id="PF19316">
    <property type="entry name" value="PIGO_PIGG"/>
    <property type="match status" value="2"/>
</dbReference>
<comment type="similarity">
    <text evidence="3">Belongs to the PIGG/PIGN/PIGO family. PIGG subfamily.</text>
</comment>
<gene>
    <name evidence="14" type="primary">LOC107065394</name>
</gene>
<evidence type="ECO:0000256" key="4">
    <source>
        <dbReference type="ARBA" id="ARBA00022502"/>
    </source>
</evidence>
<evidence type="ECO:0000256" key="11">
    <source>
        <dbReference type="SAM" id="Phobius"/>
    </source>
</evidence>
<comment type="pathway">
    <text evidence="2">Glycolipid biosynthesis; glycosylphosphatidylinositol-anchor biosynthesis.</text>
</comment>
<evidence type="ECO:0000256" key="8">
    <source>
        <dbReference type="ARBA" id="ARBA00022989"/>
    </source>
</evidence>
<dbReference type="Proteomes" id="UP000694924">
    <property type="component" value="Unplaced"/>
</dbReference>
<evidence type="ECO:0000256" key="1">
    <source>
        <dbReference type="ARBA" id="ARBA00004477"/>
    </source>
</evidence>
<feature type="transmembrane region" description="Helical" evidence="11">
    <location>
        <begin position="798"/>
        <end position="821"/>
    </location>
</feature>
<feature type="transmembrane region" description="Helical" evidence="11">
    <location>
        <begin position="429"/>
        <end position="447"/>
    </location>
</feature>
<keyword evidence="5 14" id="KW-0808">Transferase</keyword>
<feature type="transmembrane region" description="Helical" evidence="11">
    <location>
        <begin position="708"/>
        <end position="727"/>
    </location>
</feature>
<feature type="domain" description="GPI ethanolamine phosphate transferase 2 C-terminal" evidence="12">
    <location>
        <begin position="499"/>
        <end position="636"/>
    </location>
</feature>
<dbReference type="InterPro" id="IPR045687">
    <property type="entry name" value="PIGG/GPI7_C"/>
</dbReference>
<reference evidence="14" key="1">
    <citation type="submission" date="2025-08" db="UniProtKB">
        <authorList>
            <consortium name="RefSeq"/>
        </authorList>
    </citation>
    <scope>IDENTIFICATION</scope>
    <source>
        <tissue evidence="14">Whole body</tissue>
    </source>
</reference>
<dbReference type="PANTHER" id="PTHR23072:SF0">
    <property type="entry name" value="GPI ETHANOLAMINE PHOSPHATE TRANSFERASE 2"/>
    <property type="match status" value="1"/>
</dbReference>
<keyword evidence="6 11" id="KW-0812">Transmembrane</keyword>
<keyword evidence="4" id="KW-0337">GPI-anchor biosynthesis</keyword>
<accession>A0ABM1I2U5</accession>
<dbReference type="Pfam" id="PF01663">
    <property type="entry name" value="Phosphodiest"/>
    <property type="match status" value="1"/>
</dbReference>